<reference evidence="4" key="1">
    <citation type="submission" date="2015-07" db="EMBL/GenBank/DDBJ databases">
        <title>Genome sequencing of Sunxiuqinia dokdonensis strain SK.</title>
        <authorList>
            <person name="Ahn S."/>
            <person name="Kim B.-C."/>
        </authorList>
    </citation>
    <scope>NUCLEOTIDE SEQUENCE [LARGE SCALE GENOMIC DNA]</scope>
    <source>
        <strain evidence="4">SK</strain>
    </source>
</reference>
<dbReference type="EMBL" id="LGIA01000173">
    <property type="protein sequence ID" value="KOH44006.1"/>
    <property type="molecule type" value="Genomic_DNA"/>
</dbReference>
<evidence type="ECO:0000313" key="4">
    <source>
        <dbReference type="Proteomes" id="UP000036958"/>
    </source>
</evidence>
<evidence type="ECO:0000313" key="3">
    <source>
        <dbReference type="EMBL" id="KOH44006.1"/>
    </source>
</evidence>
<proteinExistence type="predicted"/>
<dbReference type="AlphaFoldDB" id="A0A0L8V6E0"/>
<feature type="transmembrane region" description="Helical" evidence="2">
    <location>
        <begin position="107"/>
        <end position="123"/>
    </location>
</feature>
<organism evidence="3 4">
    <name type="scientific">Sunxiuqinia dokdonensis</name>
    <dbReference type="NCBI Taxonomy" id="1409788"/>
    <lineage>
        <taxon>Bacteria</taxon>
        <taxon>Pseudomonadati</taxon>
        <taxon>Bacteroidota</taxon>
        <taxon>Bacteroidia</taxon>
        <taxon>Marinilabiliales</taxon>
        <taxon>Prolixibacteraceae</taxon>
        <taxon>Sunxiuqinia</taxon>
    </lineage>
</organism>
<keyword evidence="2" id="KW-0472">Membrane</keyword>
<dbReference type="Proteomes" id="UP000036958">
    <property type="component" value="Unassembled WGS sequence"/>
</dbReference>
<feature type="region of interest" description="Disordered" evidence="1">
    <location>
        <begin position="13"/>
        <end position="57"/>
    </location>
</feature>
<comment type="caution">
    <text evidence="3">The sequence shown here is derived from an EMBL/GenBank/DDBJ whole genome shotgun (WGS) entry which is preliminary data.</text>
</comment>
<keyword evidence="2" id="KW-1133">Transmembrane helix</keyword>
<feature type="compositionally biased region" description="Basic and acidic residues" evidence="1">
    <location>
        <begin position="41"/>
        <end position="57"/>
    </location>
</feature>
<protein>
    <submittedName>
        <fullName evidence="3">Uncharacterized protein</fullName>
    </submittedName>
</protein>
<evidence type="ECO:0000256" key="2">
    <source>
        <dbReference type="SAM" id="Phobius"/>
    </source>
</evidence>
<name>A0A0L8V6E0_9BACT</name>
<sequence length="126" mass="14322">MYQHAVKHIEDEYPKGQVGTDGRQHGRRITFGGNPNQGDGGNHDRQAGQYSKRSDGKHQLTQEFPSFACRFVWMIHSRVVFGFFQFFIRGRPGTVTLAFLRKFVRRVVYFVGCGVFGLGYGIYPSG</sequence>
<keyword evidence="2" id="KW-0812">Transmembrane</keyword>
<evidence type="ECO:0000256" key="1">
    <source>
        <dbReference type="SAM" id="MobiDB-lite"/>
    </source>
</evidence>
<gene>
    <name evidence="3" type="ORF">NC99_32220</name>
</gene>
<keyword evidence="4" id="KW-1185">Reference proteome</keyword>
<accession>A0A0L8V6E0</accession>